<evidence type="ECO:0000313" key="3">
    <source>
        <dbReference type="Proteomes" id="UP000230423"/>
    </source>
</evidence>
<dbReference type="EMBL" id="KZ359131">
    <property type="protein sequence ID" value="PIO58997.1"/>
    <property type="molecule type" value="Genomic_DNA"/>
</dbReference>
<protein>
    <submittedName>
        <fullName evidence="2">Uncharacterized protein</fullName>
    </submittedName>
</protein>
<evidence type="ECO:0000256" key="1">
    <source>
        <dbReference type="ARBA" id="ARBA00022574"/>
    </source>
</evidence>
<proteinExistence type="predicted"/>
<organism evidence="2 3">
    <name type="scientific">Teladorsagia circumcincta</name>
    <name type="common">Brown stomach worm</name>
    <name type="synonym">Ostertagia circumcincta</name>
    <dbReference type="NCBI Taxonomy" id="45464"/>
    <lineage>
        <taxon>Eukaryota</taxon>
        <taxon>Metazoa</taxon>
        <taxon>Ecdysozoa</taxon>
        <taxon>Nematoda</taxon>
        <taxon>Chromadorea</taxon>
        <taxon>Rhabditida</taxon>
        <taxon>Rhabditina</taxon>
        <taxon>Rhabditomorpha</taxon>
        <taxon>Strongyloidea</taxon>
        <taxon>Trichostrongylidae</taxon>
        <taxon>Teladorsagia</taxon>
    </lineage>
</organism>
<dbReference type="Proteomes" id="UP000230423">
    <property type="component" value="Unassembled WGS sequence"/>
</dbReference>
<accession>A0A2G9TM22</accession>
<dbReference type="InterPro" id="IPR051944">
    <property type="entry name" value="BEACH_domain_protein"/>
</dbReference>
<reference evidence="2 3" key="1">
    <citation type="submission" date="2015-09" db="EMBL/GenBank/DDBJ databases">
        <title>Draft genome of the parasitic nematode Teladorsagia circumcincta isolate WARC Sus (inbred).</title>
        <authorList>
            <person name="Mitreva M."/>
        </authorList>
    </citation>
    <scope>NUCLEOTIDE SEQUENCE [LARGE SCALE GENOMIC DNA]</scope>
    <source>
        <strain evidence="2 3">S</strain>
    </source>
</reference>
<keyword evidence="1" id="KW-0853">WD repeat</keyword>
<feature type="non-terminal residue" evidence="2">
    <location>
        <position position="1"/>
    </location>
</feature>
<evidence type="ECO:0000313" key="2">
    <source>
        <dbReference type="EMBL" id="PIO58997.1"/>
    </source>
</evidence>
<gene>
    <name evidence="2" type="ORF">TELCIR_19552</name>
</gene>
<dbReference type="PANTHER" id="PTHR46108">
    <property type="entry name" value="BLUE CHEESE"/>
    <property type="match status" value="1"/>
</dbReference>
<dbReference type="PANTHER" id="PTHR46108:SF4">
    <property type="entry name" value="BLUE CHEESE"/>
    <property type="match status" value="1"/>
</dbReference>
<dbReference type="OrthoDB" id="10018316at2759"/>
<keyword evidence="3" id="KW-1185">Reference proteome</keyword>
<sequence length="303" mass="33720">VKALVSMMTPRDQRLSHAPSFVETDLAMEGFGCLFIPSLAPLFSSNRSERVFPPLNGISLSTWLYIDAFSDKKVDAHPLRLLTITRTVTWQDERRKQGPCHLACLTIQFSPIDRSLLISTDEHENPGGDLEKEAKIPSEKAIRVTLADIVRPLEWIHICVVLSRSVLKPSQATVYINGRAVSTQRLQYIVQTAGGAATQLAHTHVVNAVIGTLPAMRRPSRLRYRLASTFLIEEPLTAELVRSIYDLQPHYVGSLQAVGQERTSLVQEEKIVLALNGMATSEMTLAKIRTVHNKMDAEILAPH</sequence>
<dbReference type="AlphaFoldDB" id="A0A2G9TM22"/>
<name>A0A2G9TM22_TELCI</name>
<feature type="non-terminal residue" evidence="2">
    <location>
        <position position="303"/>
    </location>
</feature>